<dbReference type="InterPro" id="IPR045967">
    <property type="entry name" value="HAM1-like_N"/>
</dbReference>
<feature type="domain" description="HAM1-like N-terminal" evidence="2">
    <location>
        <begin position="470"/>
        <end position="816"/>
    </location>
</feature>
<evidence type="ECO:0000256" key="1">
    <source>
        <dbReference type="SAM" id="MobiDB-lite"/>
    </source>
</evidence>
<dbReference type="PANTHER" id="PTHR31138">
    <property type="entry name" value="CHROMOSOME 19, WHOLE GENOME SHOTGUN SEQUENCE"/>
    <property type="match status" value="1"/>
</dbReference>
<feature type="compositionally biased region" description="Basic and acidic residues" evidence="1">
    <location>
        <begin position="424"/>
        <end position="438"/>
    </location>
</feature>
<gene>
    <name evidence="3" type="ORF">BS50DRAFT_622888</name>
</gene>
<dbReference type="AlphaFoldDB" id="A0A2T2NFX0"/>
<proteinExistence type="predicted"/>
<dbReference type="GO" id="GO:0008289">
    <property type="term" value="F:lipid binding"/>
    <property type="evidence" value="ECO:0007669"/>
    <property type="project" value="InterPro"/>
</dbReference>
<evidence type="ECO:0000313" key="3">
    <source>
        <dbReference type="EMBL" id="PSN64280.1"/>
    </source>
</evidence>
<keyword evidence="4" id="KW-1185">Reference proteome</keyword>
<dbReference type="InterPro" id="IPR017943">
    <property type="entry name" value="Bactericidal_perm-incr_a/b_dom"/>
</dbReference>
<protein>
    <recommendedName>
        <fullName evidence="2">HAM1-like N-terminal domain-containing protein</fullName>
    </recommendedName>
</protein>
<feature type="region of interest" description="Disordered" evidence="1">
    <location>
        <begin position="177"/>
        <end position="199"/>
    </location>
</feature>
<evidence type="ECO:0000259" key="2">
    <source>
        <dbReference type="Pfam" id="PF19343"/>
    </source>
</evidence>
<dbReference type="EMBL" id="KZ678138">
    <property type="protein sequence ID" value="PSN64280.1"/>
    <property type="molecule type" value="Genomic_DNA"/>
</dbReference>
<sequence length="977" mass="108563">MRPRRPQGAPKHTDSPRRSPACPVPDLDVSRRVKALQSGGEVPGCPCFGQAAAGLDSKQASPQYCGGRGRGLRQRQRRFAPTSISEAGAGAGAGPGPVQGCGCGESLAAGARLQEPCAAVVPGDDTRHTTHDAHARCATRDTAALTTPARAWGSPARCPALSSFAHPGARRGVEIDVSRARSRGARGASRSGRRSCTSLRQPDAPRKLLLLNNAARATATQPTPASPVSTFAFAPAAMSSCFGFRSSRADDQRPLLPQYRDDTQLQRELHQKLHSYQMIRALSKGFMPSNEQLIVNLRSLLAADLLNPDNPDLSDSGRLLVRFSKQWLHDFIDLLHHKNSHDQVQDFIWYLTRSRVTVDVGDIANHASQSKAKADTVAAYKSLQTVGSLLLTNSDFRIFLSDLNVVGREVFKDTAFALSEVAEDAGKKLEPPEEDQKALKQPGADSGPPPSADNINGNVTEVAKVVGSGAATVAKEAEHSLADKLTGDEGDSLLYRLKKTVTNLRKKQDYSESVSTLSLLLQRYAMTYSRVAEDAIGTAQKDVDPNPAMERAVTNFWLFLSSFGEKQEWKKLEDRFHKVLEHSRKDPEFEGLMNDMGNSLQKLLTDPDFLDHADEKFQELRRKSRGVGPDSSLRGDVDKFLEQAQRTFESVTHDQDVAKLIQSTLRVFKILSPRHSYANKELITDAINVFGPLLIQAIQYIPIPRLEISTPEIDLLLENLIIEPGRTINHTSFLPFRFRVETYNDLEIRKARFRTTSNVTSKLTIKIDGLSLRADEIGFLLRAHSGLLRLADEGIASFHLDERGIDIHLDVEIAKERTEQILTLRAVRVHIHKLTYTLRKSKFTLFGWLLKPFLRPLIRKVMERQLATGIADAIHAANRELLFARERLRATRISDPDDLRTFFKAVLTRLTPAEDPDMYTRVGVDAPKKGVFKGRYAPGSVVKLWEEEGRRAEERIDDWDEGGWRNDVFDLHAMTMM</sequence>
<dbReference type="PANTHER" id="PTHR31138:SF4">
    <property type="entry name" value="DUF5923 DOMAIN-CONTAINING PROTEIN"/>
    <property type="match status" value="1"/>
</dbReference>
<dbReference type="OrthoDB" id="5407957at2759"/>
<dbReference type="STRING" id="1448308.A0A2T2NFX0"/>
<organism evidence="3 4">
    <name type="scientific">Corynespora cassiicola Philippines</name>
    <dbReference type="NCBI Taxonomy" id="1448308"/>
    <lineage>
        <taxon>Eukaryota</taxon>
        <taxon>Fungi</taxon>
        <taxon>Dikarya</taxon>
        <taxon>Ascomycota</taxon>
        <taxon>Pezizomycotina</taxon>
        <taxon>Dothideomycetes</taxon>
        <taxon>Pleosporomycetidae</taxon>
        <taxon>Pleosporales</taxon>
        <taxon>Corynesporascaceae</taxon>
        <taxon>Corynespora</taxon>
    </lineage>
</organism>
<dbReference type="SUPFAM" id="SSF55394">
    <property type="entry name" value="Bactericidal permeability-increasing protein, BPI"/>
    <property type="match status" value="1"/>
</dbReference>
<reference evidence="3 4" key="1">
    <citation type="journal article" date="2018" name="Front. Microbiol.">
        <title>Genome-Wide Analysis of Corynespora cassiicola Leaf Fall Disease Putative Effectors.</title>
        <authorList>
            <person name="Lopez D."/>
            <person name="Ribeiro S."/>
            <person name="Label P."/>
            <person name="Fumanal B."/>
            <person name="Venisse J.S."/>
            <person name="Kohler A."/>
            <person name="de Oliveira R.R."/>
            <person name="Labutti K."/>
            <person name="Lipzen A."/>
            <person name="Lail K."/>
            <person name="Bauer D."/>
            <person name="Ohm R.A."/>
            <person name="Barry K.W."/>
            <person name="Spatafora J."/>
            <person name="Grigoriev I.V."/>
            <person name="Martin F.M."/>
            <person name="Pujade-Renaud V."/>
        </authorList>
    </citation>
    <scope>NUCLEOTIDE SEQUENCE [LARGE SCALE GENOMIC DNA]</scope>
    <source>
        <strain evidence="3 4">Philippines</strain>
    </source>
</reference>
<feature type="region of interest" description="Disordered" evidence="1">
    <location>
        <begin position="58"/>
        <end position="79"/>
    </location>
</feature>
<feature type="region of interest" description="Disordered" evidence="1">
    <location>
        <begin position="424"/>
        <end position="456"/>
    </location>
</feature>
<feature type="domain" description="HAM1-like N-terminal" evidence="2">
    <location>
        <begin position="261"/>
        <end position="442"/>
    </location>
</feature>
<name>A0A2T2NFX0_CORCC</name>
<evidence type="ECO:0000313" key="4">
    <source>
        <dbReference type="Proteomes" id="UP000240883"/>
    </source>
</evidence>
<dbReference type="Pfam" id="PF19343">
    <property type="entry name" value="HAM1_N"/>
    <property type="match status" value="2"/>
</dbReference>
<feature type="region of interest" description="Disordered" evidence="1">
    <location>
        <begin position="1"/>
        <end position="28"/>
    </location>
</feature>
<accession>A0A2T2NFX0</accession>
<dbReference type="Proteomes" id="UP000240883">
    <property type="component" value="Unassembled WGS sequence"/>
</dbReference>